<feature type="region of interest" description="Disordered" evidence="1">
    <location>
        <begin position="267"/>
        <end position="308"/>
    </location>
</feature>
<dbReference type="EnsemblMetazoa" id="Aqu2.1.18446_001">
    <property type="protein sequence ID" value="Aqu2.1.18446_001"/>
    <property type="gene ID" value="Aqu2.1.18446"/>
</dbReference>
<name>A0A1X7TTS9_AMPQE</name>
<dbReference type="AlphaFoldDB" id="A0A1X7TTS9"/>
<feature type="region of interest" description="Disordered" evidence="1">
    <location>
        <begin position="383"/>
        <end position="423"/>
    </location>
</feature>
<evidence type="ECO:0000313" key="2">
    <source>
        <dbReference type="EnsemblMetazoa" id="Aqu2.1.18446_001"/>
    </source>
</evidence>
<proteinExistence type="predicted"/>
<feature type="compositionally biased region" description="Polar residues" evidence="1">
    <location>
        <begin position="392"/>
        <end position="409"/>
    </location>
</feature>
<feature type="compositionally biased region" description="Low complexity" evidence="1">
    <location>
        <begin position="275"/>
        <end position="305"/>
    </location>
</feature>
<evidence type="ECO:0000256" key="1">
    <source>
        <dbReference type="SAM" id="MobiDB-lite"/>
    </source>
</evidence>
<dbReference type="InParanoid" id="A0A1X7TTS9"/>
<accession>A0A1X7TTS9</accession>
<feature type="compositionally biased region" description="Polar residues" evidence="1">
    <location>
        <begin position="117"/>
        <end position="126"/>
    </location>
</feature>
<feature type="region of interest" description="Disordered" evidence="1">
    <location>
        <begin position="112"/>
        <end position="132"/>
    </location>
</feature>
<protein>
    <submittedName>
        <fullName evidence="2">Uncharacterized protein</fullName>
    </submittedName>
</protein>
<organism evidence="2">
    <name type="scientific">Amphimedon queenslandica</name>
    <name type="common">Sponge</name>
    <dbReference type="NCBI Taxonomy" id="400682"/>
    <lineage>
        <taxon>Eukaryota</taxon>
        <taxon>Metazoa</taxon>
        <taxon>Porifera</taxon>
        <taxon>Demospongiae</taxon>
        <taxon>Heteroscleromorpha</taxon>
        <taxon>Haplosclerida</taxon>
        <taxon>Niphatidae</taxon>
        <taxon>Amphimedon</taxon>
    </lineage>
</organism>
<reference evidence="2" key="1">
    <citation type="submission" date="2017-05" db="UniProtKB">
        <authorList>
            <consortium name="EnsemblMetazoa"/>
        </authorList>
    </citation>
    <scope>IDENTIFICATION</scope>
</reference>
<sequence>MKPQPKVTLARSAGKIELLEELKETLPDYIVECFKVTGFDNITAITQMKLEGENNSINVIEKYIDKRKKFLQRCMGPEMYDPDLPFEFPPVHDLKRKYGRKLEFTTKPCKRRKIEPDNTSSSSTDVATDESTDITENDIPAVKSDIRKKVHKWIKGYNNGQLCSLKENIDYTIIVTISPSDPACYSVSIRCGCNKAYVLSRKTTGTKQWQINNWSRHCIQCRTKKDKPEQSLHTFFTNSTNNNQVTQSRIPVSYQISANSPVHAHAHDTYMPFDNSQLSSSPLSSLSNSYQNTPLPSPSLSDPSLQKTLPYPSQALPLPNYSIHNKPAFSFPSSLQEITPFSSSLIEDTPPLPLSLTTNTPLTPPFPDKNTPLPPLLTANTPLTPPIPKKNTPLSPSFTTNTSLTANTPLTPPFPQKNTPLSPPLTADTPLTPLTLPLQSHSNIQLNDTNLHFH</sequence>